<gene>
    <name evidence="2" type="ORF">ISF6_5257</name>
</gene>
<dbReference type="InterPro" id="IPR038507">
    <property type="entry name" value="YcnI-like_sf"/>
</dbReference>
<dbReference type="PANTHER" id="PTHR36302:SF1">
    <property type="entry name" value="COPPER CHAPERONE PCU(A)C"/>
    <property type="match status" value="1"/>
</dbReference>
<dbReference type="InterPro" id="IPR058248">
    <property type="entry name" value="Lxx211020-like"/>
</dbReference>
<dbReference type="PANTHER" id="PTHR36302">
    <property type="entry name" value="BLR7088 PROTEIN"/>
    <property type="match status" value="1"/>
</dbReference>
<sequence>MPRPTPSLLRARGPGGATAPRTVAAAAAAARRRPAPALLALGLALAGAAGSSQAHVTLPPGGATAGSVYPAAFRVGHACKDASATTALVVRVPAGFEPLDAPPRPGWRVSVGPQEVRWTAEGPAQALPDKERARFVVRGRLTGTPGTLWFKVRQACDRGEADWSEVPASDSDKPAFPAARLEVLAPGLAPVEVREPWARATVAGQGAAGVYAQLTAGAGARLVGGRSPLAAAVEVHEMRMEGSVMRMRELADGLPLPPAEPVTLAPGGLHLMLTGLKQPLAAGSVLPLTLQFVDADGRRSERTLEVPVRAADAAPAGAGAAGGGHAHH</sequence>
<dbReference type="Gene3D" id="2.60.40.2230">
    <property type="entry name" value="Uncharacterised protein YcnI-like PF07987, DUF1775"/>
    <property type="match status" value="1"/>
</dbReference>
<comment type="caution">
    <text evidence="2">The sequence shown here is derived from an EMBL/GenBank/DDBJ whole genome shotgun (WGS) entry which is preliminary data.</text>
</comment>
<evidence type="ECO:0000313" key="2">
    <source>
        <dbReference type="EMBL" id="GAP38704.1"/>
    </source>
</evidence>
<dbReference type="CDD" id="cd08545">
    <property type="entry name" value="YcnI_like"/>
    <property type="match status" value="1"/>
</dbReference>
<reference evidence="2 3" key="2">
    <citation type="journal article" date="2016" name="Science">
        <title>A bacterium that degrades and assimilates poly(ethylene terephthalate).</title>
        <authorList>
            <person name="Yoshida S."/>
            <person name="Hiraga K."/>
            <person name="Takehana T."/>
            <person name="Taniguchi I."/>
            <person name="Yamaji H."/>
            <person name="Maeda Y."/>
            <person name="Toyohara K."/>
            <person name="Miyamoto K."/>
            <person name="Kimura Y."/>
            <person name="Oda K."/>
        </authorList>
    </citation>
    <scope>NUCLEOTIDE SEQUENCE [LARGE SCALE GENOMIC DNA]</scope>
    <source>
        <strain evidence="3">NBRC 110686 / TISTR 2288 / 201-F6</strain>
    </source>
</reference>
<dbReference type="STRING" id="1547922.ISF6_5257"/>
<evidence type="ECO:0000259" key="1">
    <source>
        <dbReference type="Pfam" id="PF07987"/>
    </source>
</evidence>
<dbReference type="SUPFAM" id="SSF110087">
    <property type="entry name" value="DR1885-like metal-binding protein"/>
    <property type="match status" value="1"/>
</dbReference>
<dbReference type="AlphaFoldDB" id="A0A0K8P879"/>
<protein>
    <submittedName>
        <fullName evidence="2">Copper metallochaperone</fullName>
    </submittedName>
</protein>
<evidence type="ECO:0000313" key="3">
    <source>
        <dbReference type="Proteomes" id="UP000037660"/>
    </source>
</evidence>
<dbReference type="InterPro" id="IPR007410">
    <property type="entry name" value="LpqE-like"/>
</dbReference>
<organism evidence="2 3">
    <name type="scientific">Piscinibacter sakaiensis</name>
    <name type="common">Ideonella sakaiensis</name>
    <dbReference type="NCBI Taxonomy" id="1547922"/>
    <lineage>
        <taxon>Bacteria</taxon>
        <taxon>Pseudomonadati</taxon>
        <taxon>Pseudomonadota</taxon>
        <taxon>Betaproteobacteria</taxon>
        <taxon>Burkholderiales</taxon>
        <taxon>Sphaerotilaceae</taxon>
        <taxon>Piscinibacter</taxon>
    </lineage>
</organism>
<dbReference type="OrthoDB" id="9796962at2"/>
<feature type="domain" description="YncI copper-binding" evidence="1">
    <location>
        <begin position="55"/>
        <end position="111"/>
    </location>
</feature>
<dbReference type="Pfam" id="PF07987">
    <property type="entry name" value="DUF1775"/>
    <property type="match status" value="2"/>
</dbReference>
<dbReference type="Pfam" id="PF04314">
    <property type="entry name" value="PCuAC"/>
    <property type="match status" value="1"/>
</dbReference>
<dbReference type="Proteomes" id="UP000037660">
    <property type="component" value="Unassembled WGS sequence"/>
</dbReference>
<dbReference type="EMBL" id="BBYR01000085">
    <property type="protein sequence ID" value="GAP38704.1"/>
    <property type="molecule type" value="Genomic_DNA"/>
</dbReference>
<dbReference type="InterPro" id="IPR036182">
    <property type="entry name" value="PCuAC_sf"/>
</dbReference>
<reference evidence="3" key="1">
    <citation type="submission" date="2015-07" db="EMBL/GenBank/DDBJ databases">
        <title>Discovery of a poly(ethylene terephthalate assimilation.</title>
        <authorList>
            <person name="Yoshida S."/>
            <person name="Hiraga K."/>
            <person name="Takehana T."/>
            <person name="Taniguchi I."/>
            <person name="Yamaji H."/>
            <person name="Maeda Y."/>
            <person name="Toyohara K."/>
            <person name="Miyamoto K."/>
            <person name="Kimura Y."/>
            <person name="Oda K."/>
        </authorList>
    </citation>
    <scope>NUCLEOTIDE SEQUENCE [LARGE SCALE GENOMIC DNA]</scope>
    <source>
        <strain evidence="3">NBRC 110686 / TISTR 2288 / 201-F6</strain>
    </source>
</reference>
<feature type="domain" description="YncI copper-binding" evidence="1">
    <location>
        <begin position="114"/>
        <end position="183"/>
    </location>
</feature>
<dbReference type="Gene3D" id="2.60.40.1890">
    <property type="entry name" value="PCu(A)C copper chaperone"/>
    <property type="match status" value="1"/>
</dbReference>
<accession>A0A0K8P879</accession>
<dbReference type="RefSeq" id="WP_082368666.1">
    <property type="nucleotide sequence ID" value="NZ_BBYR01000085.1"/>
</dbReference>
<dbReference type="InterPro" id="IPR012533">
    <property type="entry name" value="YcnI-copper_dom"/>
</dbReference>
<proteinExistence type="predicted"/>
<keyword evidence="3" id="KW-1185">Reference proteome</keyword>
<name>A0A0K8P879_PISS1</name>